<dbReference type="PRINTS" id="PR00344">
    <property type="entry name" value="BCTRLSENSOR"/>
</dbReference>
<keyword evidence="6" id="KW-0808">Transferase</keyword>
<keyword evidence="13 14" id="KW-0472">Membrane</keyword>
<keyword evidence="4" id="KW-1003">Cell membrane</keyword>
<dbReference type="Proteomes" id="UP000632222">
    <property type="component" value="Unassembled WGS sequence"/>
</dbReference>
<keyword evidence="12" id="KW-0902">Two-component regulatory system</keyword>
<evidence type="ECO:0000313" key="17">
    <source>
        <dbReference type="Proteomes" id="UP000632222"/>
    </source>
</evidence>
<dbReference type="Pfam" id="PF02518">
    <property type="entry name" value="HATPase_c"/>
    <property type="match status" value="1"/>
</dbReference>
<sequence length="536" mass="59253">MQNATQTRDYIPVLQRGKMPGIRWRFFRLLFVLFSLGFLVLGGAEVRLLYQQALTDYGQKALAISRMVATLPQVKEHLTQRDAVQVINPLVNALQKQVDADFIVVGNRQGIRVAHPLPDRIGQPMVGGDNDEPFAGKEIINTAKGSLGDSIRGKVPVFGVRNQVIGVVSTGYLLPNLRSLALQVTLSLLPWFGVSLLTALIGSLWVGGRIKAAMHDLEPEQIASLVDQHRTVLDAIEDAVLVVQEGGGVVLMNPKAQEHFPQAKELPVPLEQIWPEIGDLLQDKRERVQNAPVGLSGLPVLVTIYPIAGQQVITFRDQREIMQVAAELTSVQRYTDLLRAQTHEFQNLLHILAGLIQLRHHDEALQLIQQQSTQHGEIQNALGDVQFSKLKALLLGKYAYAREKNVRFVLEPGSVLTSDWEQTHADEILLVTGNLIENALEAVAGQEKAEVRVFIGEDPEGLQIEVTDNGRGVPPELAQTIFQRGFSTKGEGRGLGLSLVQQHLNARGGTIKTYRKDQHTHFLVSIPRTQRSSHAV</sequence>
<reference evidence="17" key="1">
    <citation type="journal article" date="2019" name="Int. J. Syst. Evol. Microbiol.">
        <title>The Global Catalogue of Microorganisms (GCM) 10K type strain sequencing project: providing services to taxonomists for standard genome sequencing and annotation.</title>
        <authorList>
            <consortium name="The Broad Institute Genomics Platform"/>
            <consortium name="The Broad Institute Genome Sequencing Center for Infectious Disease"/>
            <person name="Wu L."/>
            <person name="Ma J."/>
        </authorList>
    </citation>
    <scope>NUCLEOTIDE SEQUENCE [LARGE SCALE GENOMIC DNA]</scope>
    <source>
        <strain evidence="17">JCM 14370</strain>
    </source>
</reference>
<dbReference type="Gene3D" id="1.10.287.130">
    <property type="match status" value="1"/>
</dbReference>
<dbReference type="Pfam" id="PF14689">
    <property type="entry name" value="SPOB_a"/>
    <property type="match status" value="1"/>
</dbReference>
<dbReference type="SUPFAM" id="SSF55890">
    <property type="entry name" value="Sporulation response regulatory protein Spo0B"/>
    <property type="match status" value="1"/>
</dbReference>
<proteinExistence type="predicted"/>
<dbReference type="InterPro" id="IPR004358">
    <property type="entry name" value="Sig_transdc_His_kin-like_C"/>
</dbReference>
<dbReference type="PROSITE" id="PS50109">
    <property type="entry name" value="HIS_KIN"/>
    <property type="match status" value="1"/>
</dbReference>
<protein>
    <recommendedName>
        <fullName evidence="3">histidine kinase</fullName>
        <ecNumber evidence="3">2.7.13.3</ecNumber>
    </recommendedName>
</protein>
<comment type="catalytic activity">
    <reaction evidence="1">
        <text>ATP + protein L-histidine = ADP + protein N-phospho-L-histidine.</text>
        <dbReference type="EC" id="2.7.13.3"/>
    </reaction>
</comment>
<keyword evidence="8" id="KW-0547">Nucleotide-binding</keyword>
<evidence type="ECO:0000256" key="8">
    <source>
        <dbReference type="ARBA" id="ARBA00022741"/>
    </source>
</evidence>
<dbReference type="EMBL" id="BMOD01000016">
    <property type="protein sequence ID" value="GGJ46147.1"/>
    <property type="molecule type" value="Genomic_DNA"/>
</dbReference>
<evidence type="ECO:0000256" key="3">
    <source>
        <dbReference type="ARBA" id="ARBA00012438"/>
    </source>
</evidence>
<dbReference type="InterPro" id="IPR003594">
    <property type="entry name" value="HATPase_dom"/>
</dbReference>
<keyword evidence="17" id="KW-1185">Reference proteome</keyword>
<dbReference type="SUPFAM" id="SSF103190">
    <property type="entry name" value="Sensory domain-like"/>
    <property type="match status" value="1"/>
</dbReference>
<evidence type="ECO:0000256" key="10">
    <source>
        <dbReference type="ARBA" id="ARBA00022840"/>
    </source>
</evidence>
<dbReference type="Gene3D" id="3.30.450.20">
    <property type="entry name" value="PAS domain"/>
    <property type="match status" value="2"/>
</dbReference>
<dbReference type="InterPro" id="IPR039506">
    <property type="entry name" value="SPOB_a"/>
</dbReference>
<dbReference type="InterPro" id="IPR005467">
    <property type="entry name" value="His_kinase_dom"/>
</dbReference>
<dbReference type="CDD" id="cd18773">
    <property type="entry name" value="PDC1_HK_sensor"/>
    <property type="match status" value="1"/>
</dbReference>
<dbReference type="InterPro" id="IPR033463">
    <property type="entry name" value="sCache_3"/>
</dbReference>
<dbReference type="InterPro" id="IPR036890">
    <property type="entry name" value="HATPase_C_sf"/>
</dbReference>
<dbReference type="RefSeq" id="WP_189004881.1">
    <property type="nucleotide sequence ID" value="NZ_BMOD01000016.1"/>
</dbReference>
<dbReference type="PANTHER" id="PTHR43547">
    <property type="entry name" value="TWO-COMPONENT HISTIDINE KINASE"/>
    <property type="match status" value="1"/>
</dbReference>
<evidence type="ECO:0000256" key="13">
    <source>
        <dbReference type="ARBA" id="ARBA00023136"/>
    </source>
</evidence>
<keyword evidence="5" id="KW-0597">Phosphoprotein</keyword>
<accession>A0ABQ2D658</accession>
<evidence type="ECO:0000256" key="4">
    <source>
        <dbReference type="ARBA" id="ARBA00022475"/>
    </source>
</evidence>
<dbReference type="EC" id="2.7.13.3" evidence="3"/>
<dbReference type="SMART" id="SM00387">
    <property type="entry name" value="HATPase_c"/>
    <property type="match status" value="1"/>
</dbReference>
<evidence type="ECO:0000313" key="16">
    <source>
        <dbReference type="EMBL" id="GGJ46147.1"/>
    </source>
</evidence>
<organism evidence="16 17">
    <name type="scientific">Deinococcus roseus</name>
    <dbReference type="NCBI Taxonomy" id="392414"/>
    <lineage>
        <taxon>Bacteria</taxon>
        <taxon>Thermotogati</taxon>
        <taxon>Deinococcota</taxon>
        <taxon>Deinococci</taxon>
        <taxon>Deinococcales</taxon>
        <taxon>Deinococcaceae</taxon>
        <taxon>Deinococcus</taxon>
    </lineage>
</organism>
<evidence type="ECO:0000256" key="1">
    <source>
        <dbReference type="ARBA" id="ARBA00000085"/>
    </source>
</evidence>
<evidence type="ECO:0000259" key="15">
    <source>
        <dbReference type="PROSITE" id="PS50109"/>
    </source>
</evidence>
<dbReference type="GO" id="GO:0016301">
    <property type="term" value="F:kinase activity"/>
    <property type="evidence" value="ECO:0007669"/>
    <property type="project" value="UniProtKB-KW"/>
</dbReference>
<evidence type="ECO:0000256" key="5">
    <source>
        <dbReference type="ARBA" id="ARBA00022553"/>
    </source>
</evidence>
<feature type="domain" description="Histidine kinase" evidence="15">
    <location>
        <begin position="340"/>
        <end position="530"/>
    </location>
</feature>
<evidence type="ECO:0000256" key="12">
    <source>
        <dbReference type="ARBA" id="ARBA00023012"/>
    </source>
</evidence>
<evidence type="ECO:0000256" key="14">
    <source>
        <dbReference type="SAM" id="Phobius"/>
    </source>
</evidence>
<evidence type="ECO:0000256" key="9">
    <source>
        <dbReference type="ARBA" id="ARBA00022777"/>
    </source>
</evidence>
<dbReference type="Pfam" id="PF17203">
    <property type="entry name" value="sCache_3_2"/>
    <property type="match status" value="1"/>
</dbReference>
<evidence type="ECO:0000256" key="2">
    <source>
        <dbReference type="ARBA" id="ARBA00004651"/>
    </source>
</evidence>
<dbReference type="SUPFAM" id="SSF55874">
    <property type="entry name" value="ATPase domain of HSP90 chaperone/DNA topoisomerase II/histidine kinase"/>
    <property type="match status" value="1"/>
</dbReference>
<dbReference type="InterPro" id="IPR016120">
    <property type="entry name" value="Sig_transdc_His_kin_SpoOB"/>
</dbReference>
<dbReference type="Gene3D" id="3.30.565.10">
    <property type="entry name" value="Histidine kinase-like ATPase, C-terminal domain"/>
    <property type="match status" value="1"/>
</dbReference>
<keyword evidence="7 14" id="KW-0812">Transmembrane</keyword>
<keyword evidence="10" id="KW-0067">ATP-binding</keyword>
<dbReference type="PANTHER" id="PTHR43547:SF10">
    <property type="entry name" value="SENSOR HISTIDINE KINASE DCUS"/>
    <property type="match status" value="1"/>
</dbReference>
<feature type="transmembrane region" description="Helical" evidence="14">
    <location>
        <begin position="26"/>
        <end position="44"/>
    </location>
</feature>
<dbReference type="InterPro" id="IPR029151">
    <property type="entry name" value="Sensor-like_sf"/>
</dbReference>
<keyword evidence="9 16" id="KW-0418">Kinase</keyword>
<keyword evidence="11 14" id="KW-1133">Transmembrane helix</keyword>
<comment type="caution">
    <text evidence="16">The sequence shown here is derived from an EMBL/GenBank/DDBJ whole genome shotgun (WGS) entry which is preliminary data.</text>
</comment>
<feature type="transmembrane region" description="Helical" evidence="14">
    <location>
        <begin position="180"/>
        <end position="206"/>
    </location>
</feature>
<comment type="subcellular location">
    <subcellularLocation>
        <location evidence="2">Cell membrane</location>
        <topology evidence="2">Multi-pass membrane protein</topology>
    </subcellularLocation>
</comment>
<gene>
    <name evidence="16" type="primary">citS</name>
    <name evidence="16" type="ORF">GCM10008938_35470</name>
</gene>
<name>A0ABQ2D658_9DEIO</name>
<evidence type="ECO:0000256" key="6">
    <source>
        <dbReference type="ARBA" id="ARBA00022679"/>
    </source>
</evidence>
<evidence type="ECO:0000256" key="11">
    <source>
        <dbReference type="ARBA" id="ARBA00022989"/>
    </source>
</evidence>
<evidence type="ECO:0000256" key="7">
    <source>
        <dbReference type="ARBA" id="ARBA00022692"/>
    </source>
</evidence>